<evidence type="ECO:0000313" key="2">
    <source>
        <dbReference type="Proteomes" id="UP000824164"/>
    </source>
</evidence>
<comment type="caution">
    <text evidence="1">The sequence shown here is derived from an EMBL/GenBank/DDBJ whole genome shotgun (WGS) entry which is preliminary data.</text>
</comment>
<accession>A0A9D1HGK1</accession>
<reference evidence="1" key="2">
    <citation type="journal article" date="2021" name="PeerJ">
        <title>Extensive microbial diversity within the chicken gut microbiome revealed by metagenomics and culture.</title>
        <authorList>
            <person name="Gilroy R."/>
            <person name="Ravi A."/>
            <person name="Getino M."/>
            <person name="Pursley I."/>
            <person name="Horton D.L."/>
            <person name="Alikhan N.F."/>
            <person name="Baker D."/>
            <person name="Gharbi K."/>
            <person name="Hall N."/>
            <person name="Watson M."/>
            <person name="Adriaenssens E.M."/>
            <person name="Foster-Nyarko E."/>
            <person name="Jarju S."/>
            <person name="Secka A."/>
            <person name="Antonio M."/>
            <person name="Oren A."/>
            <person name="Chaudhuri R.R."/>
            <person name="La Ragione R."/>
            <person name="Hildebrand F."/>
            <person name="Pallen M.J."/>
        </authorList>
    </citation>
    <scope>NUCLEOTIDE SEQUENCE</scope>
    <source>
        <strain evidence="1">CHK187-14744</strain>
    </source>
</reference>
<name>A0A9D1HGK1_9FIRM</name>
<gene>
    <name evidence="1" type="ORF">IAB63_06790</name>
</gene>
<evidence type="ECO:0000313" key="1">
    <source>
        <dbReference type="EMBL" id="HIU02941.1"/>
    </source>
</evidence>
<proteinExistence type="predicted"/>
<organism evidence="1 2">
    <name type="scientific">Candidatus Onthocola gallistercoris</name>
    <dbReference type="NCBI Taxonomy" id="2840876"/>
    <lineage>
        <taxon>Bacteria</taxon>
        <taxon>Bacillati</taxon>
        <taxon>Bacillota</taxon>
        <taxon>Bacilli</taxon>
        <taxon>Candidatus Onthocola</taxon>
    </lineage>
</organism>
<sequence>MAKKFYRSDLEKGYYIEYREVSNGYGGMHRVNMMLYKDDGVFVKEITDTEGSFMDFPGTEEGEWQDKLVGELISQVRFRSYIKRISDNTFLFAWQVQPDGRYWSDEQGFGMEDDEEIWLYAPMNQRGDFEGPFSEKVFEQREG</sequence>
<reference evidence="1" key="1">
    <citation type="submission" date="2020-10" db="EMBL/GenBank/DDBJ databases">
        <authorList>
            <person name="Gilroy R."/>
        </authorList>
    </citation>
    <scope>NUCLEOTIDE SEQUENCE</scope>
    <source>
        <strain evidence="1">CHK187-14744</strain>
    </source>
</reference>
<dbReference type="AlphaFoldDB" id="A0A9D1HGK1"/>
<dbReference type="EMBL" id="DVLT01000043">
    <property type="protein sequence ID" value="HIU02941.1"/>
    <property type="molecule type" value="Genomic_DNA"/>
</dbReference>
<protein>
    <submittedName>
        <fullName evidence="1">Uncharacterized protein</fullName>
    </submittedName>
</protein>
<dbReference type="Proteomes" id="UP000824164">
    <property type="component" value="Unassembled WGS sequence"/>
</dbReference>